<organism evidence="11 12">
    <name type="scientific">Methylacidimicrobium tartarophylax</name>
    <dbReference type="NCBI Taxonomy" id="1041768"/>
    <lineage>
        <taxon>Bacteria</taxon>
        <taxon>Pseudomonadati</taxon>
        <taxon>Verrucomicrobiota</taxon>
        <taxon>Methylacidimicrobium</taxon>
    </lineage>
</organism>
<keyword evidence="12" id="KW-1185">Reference proteome</keyword>
<sequence length="876" mass="99788">MSDLSKTYEPKAVAELLYARWLGDENYRADPASSKPAFSIVMPPPNITGVLTLGHVLNNAIQDVLARKARLEGYEVLWLPGTDHAGLATEMVVERSLRKQRGIGRRDLGREKFLTLVREWRETHGRIIVEQLKKLGSSADWSRERFTMDADYSRAVQRTFVALYREGLIYRGRRMVNWCPASLTALSDEEVLPREEQSSLYFVRYPIEGEPGSFLTVATTRPETIPGDTGLAVHPEDDRYRKWIGRRAIRPFPRGPIPILTDPAVDPAFGTGVLKITPAHDKLDFEIGQRHDLPIVDILHPDGRIHCPAVPALDGLDRFEARKKAASLLEEEGLLAKVEPYLHTVGVSERANVPIEPRLSEQWFLRYPKVEEALRVVREGRVRFFPEHWEKVYEHWIENIQDWCISRQVWWGHRIPVWWREGSHRCQMESPGPDWVQDPDTLDTWFSSWLWAFETMDPATRQKFYPTSVLVTGPDIIFLWVARMIIAGLEFRPGHGPSAEENIPFRAVYFTGLIRDRLGRKMSKSLGNSPDPLALIEKYGADGLRFGLLRIAPQGQDIRFDEKQIEEGRNFCNKLWNACRFRVRFGRLSANARPWENPLSPFAVEMLSSLSQTGSRLETAFAAYEFSEAAGLLYSFVWNDFCACFLEAAKVDLAQEGSPTALGTLASFDYALSWILRLLHPFCPFVTEELWSHLELGPSTIQFAGWFTAAEARKLDERLGERKETALQARAIYQAAERGRHLRSTYGIPSNRKVPFLLRAEEPLAKAERNVLCALANASEITDVDGPPPKAPMVLTVLGELYLPLEGLLDLEVERKRLTSEKEKISRNWKAIQERLENPAVSARVPAEKLEAWKEQAVQLETAIHRLEAQLSELSE</sequence>
<dbReference type="RefSeq" id="WP_142659471.1">
    <property type="nucleotide sequence ID" value="NZ_CABFVA020000021.1"/>
</dbReference>
<evidence type="ECO:0000313" key="12">
    <source>
        <dbReference type="Proteomes" id="UP000334923"/>
    </source>
</evidence>
<dbReference type="HAMAP" id="MF_02004">
    <property type="entry name" value="Val_tRNA_synth_type1"/>
    <property type="match status" value="1"/>
</dbReference>
<comment type="similarity">
    <text evidence="8">Belongs to the class-I aminoacyl-tRNA synthetase family. ValS type 1 subfamily.</text>
</comment>
<accession>A0A5E6M8R4</accession>
<dbReference type="NCBIfam" id="TIGR00422">
    <property type="entry name" value="valS"/>
    <property type="match status" value="1"/>
</dbReference>
<feature type="domain" description="Aminoacyl-tRNA synthetase class Ia" evidence="9">
    <location>
        <begin position="434"/>
        <end position="561"/>
    </location>
</feature>
<evidence type="ECO:0000256" key="5">
    <source>
        <dbReference type="ARBA" id="ARBA00022917"/>
    </source>
</evidence>
<evidence type="ECO:0000256" key="1">
    <source>
        <dbReference type="ARBA" id="ARBA00022490"/>
    </source>
</evidence>
<dbReference type="Gene3D" id="1.10.730.10">
    <property type="entry name" value="Isoleucyl-tRNA Synthetase, Domain 1"/>
    <property type="match status" value="1"/>
</dbReference>
<dbReference type="FunFam" id="3.40.50.620:FF:000020">
    <property type="entry name" value="Valine--tRNA ligase, mitochondrial"/>
    <property type="match status" value="1"/>
</dbReference>
<dbReference type="GO" id="GO:0004832">
    <property type="term" value="F:valine-tRNA ligase activity"/>
    <property type="evidence" value="ECO:0007669"/>
    <property type="project" value="UniProtKB-UniRule"/>
</dbReference>
<dbReference type="PANTHER" id="PTHR11946:SF93">
    <property type="entry name" value="VALINE--TRNA LIGASE, CHLOROPLASTIC_MITOCHONDRIAL 2"/>
    <property type="match status" value="1"/>
</dbReference>
<evidence type="ECO:0000256" key="2">
    <source>
        <dbReference type="ARBA" id="ARBA00022598"/>
    </source>
</evidence>
<dbReference type="InterPro" id="IPR013155">
    <property type="entry name" value="M/V/L/I-tRNA-synth_anticd-bd"/>
</dbReference>
<dbReference type="EC" id="6.1.1.9" evidence="8"/>
<evidence type="ECO:0000259" key="9">
    <source>
        <dbReference type="Pfam" id="PF00133"/>
    </source>
</evidence>
<keyword evidence="6 8" id="KW-0030">Aminoacyl-tRNA synthetase</keyword>
<dbReference type="InterPro" id="IPR009008">
    <property type="entry name" value="Val/Leu/Ile-tRNA-synth_edit"/>
</dbReference>
<dbReference type="InterPro" id="IPR002300">
    <property type="entry name" value="aa-tRNA-synth_Ia"/>
</dbReference>
<proteinExistence type="inferred from homology"/>
<dbReference type="GO" id="GO:0005524">
    <property type="term" value="F:ATP binding"/>
    <property type="evidence" value="ECO:0007669"/>
    <property type="project" value="UniProtKB-UniRule"/>
</dbReference>
<dbReference type="SUPFAM" id="SSF52374">
    <property type="entry name" value="Nucleotidylyl transferase"/>
    <property type="match status" value="1"/>
</dbReference>
<keyword evidence="5 8" id="KW-0648">Protein biosynthesis</keyword>
<dbReference type="Pfam" id="PF00133">
    <property type="entry name" value="tRNA-synt_1"/>
    <property type="match status" value="2"/>
</dbReference>
<evidence type="ECO:0000256" key="7">
    <source>
        <dbReference type="ARBA" id="ARBA00047552"/>
    </source>
</evidence>
<dbReference type="CDD" id="cd00817">
    <property type="entry name" value="ValRS_core"/>
    <property type="match status" value="1"/>
</dbReference>
<evidence type="ECO:0000259" key="10">
    <source>
        <dbReference type="Pfam" id="PF08264"/>
    </source>
</evidence>
<comment type="domain">
    <text evidence="8">The C-terminal coiled-coil domain is crucial for aminoacylation activity.</text>
</comment>
<comment type="subcellular location">
    <subcellularLocation>
        <location evidence="8">Cytoplasm</location>
    </subcellularLocation>
</comment>
<dbReference type="GO" id="GO:0002161">
    <property type="term" value="F:aminoacyl-tRNA deacylase activity"/>
    <property type="evidence" value="ECO:0007669"/>
    <property type="project" value="InterPro"/>
</dbReference>
<dbReference type="InterPro" id="IPR010978">
    <property type="entry name" value="tRNA-bd_arm"/>
</dbReference>
<comment type="catalytic activity">
    <reaction evidence="7 8">
        <text>tRNA(Val) + L-valine + ATP = L-valyl-tRNA(Val) + AMP + diphosphate</text>
        <dbReference type="Rhea" id="RHEA:10704"/>
        <dbReference type="Rhea" id="RHEA-COMP:9672"/>
        <dbReference type="Rhea" id="RHEA-COMP:9708"/>
        <dbReference type="ChEBI" id="CHEBI:30616"/>
        <dbReference type="ChEBI" id="CHEBI:33019"/>
        <dbReference type="ChEBI" id="CHEBI:57762"/>
        <dbReference type="ChEBI" id="CHEBI:78442"/>
        <dbReference type="ChEBI" id="CHEBI:78537"/>
        <dbReference type="ChEBI" id="CHEBI:456215"/>
        <dbReference type="EC" id="6.1.1.9"/>
    </reaction>
</comment>
<dbReference type="Proteomes" id="UP000334923">
    <property type="component" value="Unassembled WGS sequence"/>
</dbReference>
<dbReference type="InterPro" id="IPR002303">
    <property type="entry name" value="Valyl-tRNA_ligase"/>
</dbReference>
<dbReference type="PROSITE" id="PS00178">
    <property type="entry name" value="AA_TRNA_LIGASE_I"/>
    <property type="match status" value="1"/>
</dbReference>
<dbReference type="EMBL" id="CABFVA020000021">
    <property type="protein sequence ID" value="VVM05327.1"/>
    <property type="molecule type" value="Genomic_DNA"/>
</dbReference>
<dbReference type="GO" id="GO:0005829">
    <property type="term" value="C:cytosol"/>
    <property type="evidence" value="ECO:0007669"/>
    <property type="project" value="TreeGrafter"/>
</dbReference>
<dbReference type="InterPro" id="IPR009080">
    <property type="entry name" value="tRNAsynth_Ia_anticodon-bd"/>
</dbReference>
<name>A0A5E6M8R4_9BACT</name>
<reference evidence="11 12" key="1">
    <citation type="submission" date="2019-09" db="EMBL/GenBank/DDBJ databases">
        <authorList>
            <person name="Cremers G."/>
        </authorList>
    </citation>
    <scope>NUCLEOTIDE SEQUENCE [LARGE SCALE GENOMIC DNA]</scope>
    <source>
        <strain evidence="11">4A</strain>
    </source>
</reference>
<keyword evidence="8" id="KW-0175">Coiled coil</keyword>
<keyword evidence="2 8" id="KW-0436">Ligase</keyword>
<feature type="coiled-coil region" evidence="8">
    <location>
        <begin position="808"/>
        <end position="870"/>
    </location>
</feature>
<dbReference type="SUPFAM" id="SSF50677">
    <property type="entry name" value="ValRS/IleRS/LeuRS editing domain"/>
    <property type="match status" value="1"/>
</dbReference>
<dbReference type="InterPro" id="IPR033705">
    <property type="entry name" value="Anticodon_Ia_Val"/>
</dbReference>
<protein>
    <recommendedName>
        <fullName evidence="8">Valine--tRNA ligase</fullName>
        <ecNumber evidence="8">6.1.1.9</ecNumber>
    </recommendedName>
    <alternativeName>
        <fullName evidence="8">Valyl-tRNA synthetase</fullName>
        <shortName evidence="8">ValRS</shortName>
    </alternativeName>
</protein>
<comment type="domain">
    <text evidence="8">ValRS has two distinct active sites: one for aminoacylation and one for editing. The misactivated threonine is translocated from the active site to the editing site.</text>
</comment>
<dbReference type="PANTHER" id="PTHR11946">
    <property type="entry name" value="VALYL-TRNA SYNTHETASES"/>
    <property type="match status" value="1"/>
</dbReference>
<evidence type="ECO:0000313" key="11">
    <source>
        <dbReference type="EMBL" id="VVM05327.1"/>
    </source>
</evidence>
<dbReference type="InterPro" id="IPR001412">
    <property type="entry name" value="aa-tRNA-synth_I_CS"/>
</dbReference>
<dbReference type="CDD" id="cd07962">
    <property type="entry name" value="Anticodon_Ia_Val"/>
    <property type="match status" value="1"/>
</dbReference>
<dbReference type="SUPFAM" id="SSF47323">
    <property type="entry name" value="Anticodon-binding domain of a subclass of class I aminoacyl-tRNA synthetases"/>
    <property type="match status" value="1"/>
</dbReference>
<dbReference type="OrthoDB" id="9810365at2"/>
<gene>
    <name evidence="11" type="primary">VARS</name>
    <name evidence="8 11" type="synonym">valS</name>
    <name evidence="11" type="ORF">MAMT_00587</name>
</gene>
<feature type="domain" description="Methionyl/Valyl/Leucyl/Isoleucyl-tRNA synthetase anticodon-binding" evidence="10">
    <location>
        <begin position="606"/>
        <end position="754"/>
    </location>
</feature>
<evidence type="ECO:0000256" key="4">
    <source>
        <dbReference type="ARBA" id="ARBA00022840"/>
    </source>
</evidence>
<dbReference type="AlphaFoldDB" id="A0A5E6M8R4"/>
<dbReference type="InterPro" id="IPR014729">
    <property type="entry name" value="Rossmann-like_a/b/a_fold"/>
</dbReference>
<dbReference type="GO" id="GO:0006438">
    <property type="term" value="P:valyl-tRNA aminoacylation"/>
    <property type="evidence" value="ECO:0007669"/>
    <property type="project" value="UniProtKB-UniRule"/>
</dbReference>
<comment type="caution">
    <text evidence="8">Lacks conserved residue(s) required for the propagation of feature annotation.</text>
</comment>
<keyword evidence="1 8" id="KW-0963">Cytoplasm</keyword>
<comment type="function">
    <text evidence="8">Catalyzes the attachment of valine to tRNA(Val). As ValRS can inadvertently accommodate and process structurally similar amino acids such as threonine, to avoid such errors, it has a 'posttransfer' editing activity that hydrolyzes mischarged Thr-tRNA(Val) in a tRNA-dependent manner.</text>
</comment>
<dbReference type="Gene3D" id="1.10.287.380">
    <property type="entry name" value="Valyl-tRNA synthetase, C-terminal domain"/>
    <property type="match status" value="1"/>
</dbReference>
<dbReference type="Pfam" id="PF08264">
    <property type="entry name" value="Anticodon_1"/>
    <property type="match status" value="1"/>
</dbReference>
<keyword evidence="4 8" id="KW-0067">ATP-binding</keyword>
<evidence type="ECO:0000256" key="8">
    <source>
        <dbReference type="HAMAP-Rule" id="MF_02004"/>
    </source>
</evidence>
<feature type="short sequence motif" description="'KMSKS' region" evidence="8">
    <location>
        <begin position="521"/>
        <end position="525"/>
    </location>
</feature>
<dbReference type="InterPro" id="IPR037118">
    <property type="entry name" value="Val-tRNA_synth_C_sf"/>
</dbReference>
<evidence type="ECO:0000256" key="3">
    <source>
        <dbReference type="ARBA" id="ARBA00022741"/>
    </source>
</evidence>
<evidence type="ECO:0000256" key="6">
    <source>
        <dbReference type="ARBA" id="ARBA00023146"/>
    </source>
</evidence>
<dbReference type="Gene3D" id="3.40.50.620">
    <property type="entry name" value="HUPs"/>
    <property type="match status" value="2"/>
</dbReference>
<dbReference type="PRINTS" id="PR00986">
    <property type="entry name" value="TRNASYNTHVAL"/>
</dbReference>
<comment type="subunit">
    <text evidence="8">Monomer.</text>
</comment>
<feature type="domain" description="Aminoacyl-tRNA synthetase class Ia" evidence="9">
    <location>
        <begin position="17"/>
        <end position="423"/>
    </location>
</feature>
<keyword evidence="3 8" id="KW-0547">Nucleotide-binding</keyword>
<dbReference type="SUPFAM" id="SSF46589">
    <property type="entry name" value="tRNA-binding arm"/>
    <property type="match status" value="1"/>
</dbReference>
<dbReference type="NCBIfam" id="NF004349">
    <property type="entry name" value="PRK05729.1"/>
    <property type="match status" value="1"/>
</dbReference>
<dbReference type="Gene3D" id="3.90.740.10">
    <property type="entry name" value="Valyl/Leucyl/Isoleucyl-tRNA synthetase, editing domain"/>
    <property type="match status" value="1"/>
</dbReference>
<feature type="binding site" evidence="8">
    <location>
        <position position="524"/>
    </location>
    <ligand>
        <name>ATP</name>
        <dbReference type="ChEBI" id="CHEBI:30616"/>
    </ligand>
</feature>